<organism evidence="2 3">
    <name type="scientific">Bacteroides stercoris</name>
    <dbReference type="NCBI Taxonomy" id="46506"/>
    <lineage>
        <taxon>Bacteria</taxon>
        <taxon>Pseudomonadati</taxon>
        <taxon>Bacteroidota</taxon>
        <taxon>Bacteroidia</taxon>
        <taxon>Bacteroidales</taxon>
        <taxon>Bacteroidaceae</taxon>
        <taxon>Bacteroides</taxon>
    </lineage>
</organism>
<dbReference type="PROSITE" id="PS51257">
    <property type="entry name" value="PROKAR_LIPOPROTEIN"/>
    <property type="match status" value="1"/>
</dbReference>
<protein>
    <submittedName>
        <fullName evidence="2">Uncharacterized protein</fullName>
    </submittedName>
</protein>
<keyword evidence="1" id="KW-0732">Signal</keyword>
<evidence type="ECO:0000313" key="3">
    <source>
        <dbReference type="Proteomes" id="UP000284604"/>
    </source>
</evidence>
<feature type="chain" id="PRO_5030091945" evidence="1">
    <location>
        <begin position="20"/>
        <end position="303"/>
    </location>
</feature>
<name>A0A415PV26_BACSE</name>
<dbReference type="Proteomes" id="UP000284604">
    <property type="component" value="Unassembled WGS sequence"/>
</dbReference>
<accession>A0A415PV26</accession>
<dbReference type="AlphaFoldDB" id="A0A415PV26"/>
<dbReference type="RefSeq" id="WP_117693465.1">
    <property type="nucleotide sequence ID" value="NZ_JAQCQE010000039.1"/>
</dbReference>
<evidence type="ECO:0000256" key="1">
    <source>
        <dbReference type="SAM" id="SignalP"/>
    </source>
</evidence>
<reference evidence="2 3" key="1">
    <citation type="submission" date="2018-08" db="EMBL/GenBank/DDBJ databases">
        <title>A genome reference for cultivated species of the human gut microbiota.</title>
        <authorList>
            <person name="Zou Y."/>
            <person name="Xue W."/>
            <person name="Luo G."/>
        </authorList>
    </citation>
    <scope>NUCLEOTIDE SEQUENCE [LARGE SCALE GENOMIC DNA]</scope>
    <source>
        <strain evidence="2 3">AF35-20</strain>
    </source>
</reference>
<evidence type="ECO:0000313" key="2">
    <source>
        <dbReference type="EMBL" id="RHM17659.1"/>
    </source>
</evidence>
<comment type="caution">
    <text evidence="2">The sequence shown here is derived from an EMBL/GenBank/DDBJ whole genome shotgun (WGS) entry which is preliminary data.</text>
</comment>
<feature type="signal peptide" evidence="1">
    <location>
        <begin position="1"/>
        <end position="19"/>
    </location>
</feature>
<dbReference type="EMBL" id="QRPN01000010">
    <property type="protein sequence ID" value="RHM17659.1"/>
    <property type="molecule type" value="Genomic_DNA"/>
</dbReference>
<proteinExistence type="predicted"/>
<sequence>MKKIFFLLLLLGYSCLVQAQTDNVYISVAMPSDCTLDGNTKSILKNKLLQILSTEGVAGTECGAIIIVPEINIINSNSVYGGMRQILSVELGITVTVRNMITNTVFNTMQIASKGEGYSDNEAKRSAINKIDALNTDYSRFVEATKMKISDYYRNNTVSLITKANTLASQQLFDEALALLSTYPESLPGYTKVSNAMVSIFKKCQTQYCSQILLSAQAAYSKHDYTEAAELVSMIDAQSSCAAQAKALLNSIKKGMDKQYNDIIAMEKEKIRSDERIKSAQIKAIKDIATAYFKRQTEYIFFW</sequence>
<gene>
    <name evidence="2" type="ORF">DWZ78_10805</name>
</gene>